<sequence>ILNECIKANDFSIEMIDKLLERIKGEELKKVFRHFLSMKKDSYPL</sequence>
<accession>X1B5S6</accession>
<reference evidence="1" key="1">
    <citation type="journal article" date="2014" name="Front. Microbiol.">
        <title>High frequency of phylogenetically diverse reductive dehalogenase-homologous genes in deep subseafloor sedimentary metagenomes.</title>
        <authorList>
            <person name="Kawai M."/>
            <person name="Futagami T."/>
            <person name="Toyoda A."/>
            <person name="Takaki Y."/>
            <person name="Nishi S."/>
            <person name="Hori S."/>
            <person name="Arai W."/>
            <person name="Tsubouchi T."/>
            <person name="Morono Y."/>
            <person name="Uchiyama I."/>
            <person name="Ito T."/>
            <person name="Fujiyama A."/>
            <person name="Inagaki F."/>
            <person name="Takami H."/>
        </authorList>
    </citation>
    <scope>NUCLEOTIDE SEQUENCE</scope>
    <source>
        <strain evidence="1">Expedition CK06-06</strain>
    </source>
</reference>
<organism evidence="1">
    <name type="scientific">marine sediment metagenome</name>
    <dbReference type="NCBI Taxonomy" id="412755"/>
    <lineage>
        <taxon>unclassified sequences</taxon>
        <taxon>metagenomes</taxon>
        <taxon>ecological metagenomes</taxon>
    </lineage>
</organism>
<dbReference type="AlphaFoldDB" id="X1B5S6"/>
<protein>
    <submittedName>
        <fullName evidence="1">Uncharacterized protein</fullName>
    </submittedName>
</protein>
<gene>
    <name evidence="1" type="ORF">S01H4_44357</name>
</gene>
<feature type="non-terminal residue" evidence="1">
    <location>
        <position position="1"/>
    </location>
</feature>
<evidence type="ECO:0000313" key="1">
    <source>
        <dbReference type="EMBL" id="GAG91074.1"/>
    </source>
</evidence>
<dbReference type="EMBL" id="BART01024586">
    <property type="protein sequence ID" value="GAG91074.1"/>
    <property type="molecule type" value="Genomic_DNA"/>
</dbReference>
<name>X1B5S6_9ZZZZ</name>
<proteinExistence type="predicted"/>
<comment type="caution">
    <text evidence="1">The sequence shown here is derived from an EMBL/GenBank/DDBJ whole genome shotgun (WGS) entry which is preliminary data.</text>
</comment>